<sequence length="106" mass="11084">MKKLCPCGWPECLAGPFKPDRIFCGRFSVPSRERGRRRRAAAHRAQHPGAHPGSSTPAPPLPDRPRGGHAVRGAAADAGDQPDALLAGAAPDHHDDDGDKKGAAAL</sequence>
<name>A0AA36C4L7_9BILA</name>
<feature type="region of interest" description="Disordered" evidence="1">
    <location>
        <begin position="28"/>
        <end position="106"/>
    </location>
</feature>
<reference evidence="2" key="1">
    <citation type="submission" date="2023-06" db="EMBL/GenBank/DDBJ databases">
        <authorList>
            <person name="Delattre M."/>
        </authorList>
    </citation>
    <scope>NUCLEOTIDE SEQUENCE</scope>
    <source>
        <strain evidence="2">AF72</strain>
    </source>
</reference>
<organism evidence="2 3">
    <name type="scientific">Mesorhabditis spiculigera</name>
    <dbReference type="NCBI Taxonomy" id="96644"/>
    <lineage>
        <taxon>Eukaryota</taxon>
        <taxon>Metazoa</taxon>
        <taxon>Ecdysozoa</taxon>
        <taxon>Nematoda</taxon>
        <taxon>Chromadorea</taxon>
        <taxon>Rhabditida</taxon>
        <taxon>Rhabditina</taxon>
        <taxon>Rhabditomorpha</taxon>
        <taxon>Rhabditoidea</taxon>
        <taxon>Rhabditidae</taxon>
        <taxon>Mesorhabditinae</taxon>
        <taxon>Mesorhabditis</taxon>
    </lineage>
</organism>
<comment type="caution">
    <text evidence="2">The sequence shown here is derived from an EMBL/GenBank/DDBJ whole genome shotgun (WGS) entry which is preliminary data.</text>
</comment>
<feature type="compositionally biased region" description="Basic residues" evidence="1">
    <location>
        <begin position="34"/>
        <end position="46"/>
    </location>
</feature>
<evidence type="ECO:0000313" key="3">
    <source>
        <dbReference type="Proteomes" id="UP001177023"/>
    </source>
</evidence>
<proteinExistence type="predicted"/>
<feature type="non-terminal residue" evidence="2">
    <location>
        <position position="106"/>
    </location>
</feature>
<evidence type="ECO:0000313" key="2">
    <source>
        <dbReference type="EMBL" id="CAJ0558527.1"/>
    </source>
</evidence>
<feature type="compositionally biased region" description="Low complexity" evidence="1">
    <location>
        <begin position="73"/>
        <end position="90"/>
    </location>
</feature>
<accession>A0AA36C4L7</accession>
<gene>
    <name evidence="2" type="ORF">MSPICULIGERA_LOCUS1007</name>
</gene>
<dbReference type="Proteomes" id="UP001177023">
    <property type="component" value="Unassembled WGS sequence"/>
</dbReference>
<dbReference type="AlphaFoldDB" id="A0AA36C4L7"/>
<evidence type="ECO:0000256" key="1">
    <source>
        <dbReference type="SAM" id="MobiDB-lite"/>
    </source>
</evidence>
<feature type="compositionally biased region" description="Basic and acidic residues" evidence="1">
    <location>
        <begin position="91"/>
        <end position="106"/>
    </location>
</feature>
<protein>
    <submittedName>
        <fullName evidence="2">Uncharacterized protein</fullName>
    </submittedName>
</protein>
<keyword evidence="3" id="KW-1185">Reference proteome</keyword>
<dbReference type="EMBL" id="CATQJA010000243">
    <property type="protein sequence ID" value="CAJ0558527.1"/>
    <property type="molecule type" value="Genomic_DNA"/>
</dbReference>